<dbReference type="AlphaFoldDB" id="A0A0C2J3L4"/>
<accession>A0A0C2J3L4</accession>
<sequence>MENYISDTQSSDVGLQMNAIKNFISLFSHQDDYTADHLFITKFPNNLFEECQRMSEGQTNVYKYKEKKILFFDVLTYIFRNRFMIMNTKAHSFAAFFIGLIKIRDPDLIYDPNNMIYSILLSFDLNETDCCSSMRMLCSIFYNVSI</sequence>
<comment type="caution">
    <text evidence="1">The sequence shown here is derived from an EMBL/GenBank/DDBJ whole genome shotgun (WGS) entry which is preliminary data.</text>
</comment>
<evidence type="ECO:0000313" key="2">
    <source>
        <dbReference type="Proteomes" id="UP000031668"/>
    </source>
</evidence>
<gene>
    <name evidence="1" type="ORF">RF11_10723</name>
</gene>
<keyword evidence="2" id="KW-1185">Reference proteome</keyword>
<evidence type="ECO:0000313" key="1">
    <source>
        <dbReference type="EMBL" id="KII63632.1"/>
    </source>
</evidence>
<proteinExistence type="predicted"/>
<reference evidence="1 2" key="1">
    <citation type="journal article" date="2014" name="Genome Biol. Evol.">
        <title>The genome of the myxosporean Thelohanellus kitauei shows adaptations to nutrient acquisition within its fish host.</title>
        <authorList>
            <person name="Yang Y."/>
            <person name="Xiong J."/>
            <person name="Zhou Z."/>
            <person name="Huo F."/>
            <person name="Miao W."/>
            <person name="Ran C."/>
            <person name="Liu Y."/>
            <person name="Zhang J."/>
            <person name="Feng J."/>
            <person name="Wang M."/>
            <person name="Wang M."/>
            <person name="Wang L."/>
            <person name="Yao B."/>
        </authorList>
    </citation>
    <scope>NUCLEOTIDE SEQUENCE [LARGE SCALE GENOMIC DNA]</scope>
    <source>
        <strain evidence="1">Wuqing</strain>
    </source>
</reference>
<protein>
    <submittedName>
        <fullName evidence="1">Uncharacterized protein</fullName>
    </submittedName>
</protein>
<dbReference type="EMBL" id="JWZT01004624">
    <property type="protein sequence ID" value="KII63632.1"/>
    <property type="molecule type" value="Genomic_DNA"/>
</dbReference>
<dbReference type="Proteomes" id="UP000031668">
    <property type="component" value="Unassembled WGS sequence"/>
</dbReference>
<name>A0A0C2J3L4_THEKT</name>
<organism evidence="1 2">
    <name type="scientific">Thelohanellus kitauei</name>
    <name type="common">Myxosporean</name>
    <dbReference type="NCBI Taxonomy" id="669202"/>
    <lineage>
        <taxon>Eukaryota</taxon>
        <taxon>Metazoa</taxon>
        <taxon>Cnidaria</taxon>
        <taxon>Myxozoa</taxon>
        <taxon>Myxosporea</taxon>
        <taxon>Bivalvulida</taxon>
        <taxon>Platysporina</taxon>
        <taxon>Myxobolidae</taxon>
        <taxon>Thelohanellus</taxon>
    </lineage>
</organism>